<evidence type="ECO:0000256" key="14">
    <source>
        <dbReference type="PROSITE-ProRule" id="PRU00409"/>
    </source>
</evidence>
<evidence type="ECO:0008006" key="22">
    <source>
        <dbReference type="Google" id="ProtNLM"/>
    </source>
</evidence>
<dbReference type="PROSITE" id="PS50979">
    <property type="entry name" value="BC"/>
    <property type="match status" value="1"/>
</dbReference>
<comment type="cofactor">
    <cofactor evidence="1">
        <name>biotin</name>
        <dbReference type="ChEBI" id="CHEBI:57586"/>
    </cofactor>
</comment>
<dbReference type="InterPro" id="IPR000089">
    <property type="entry name" value="Biotin_lipoyl"/>
</dbReference>
<keyword evidence="4" id="KW-0436">Ligase</keyword>
<evidence type="ECO:0000256" key="5">
    <source>
        <dbReference type="ARBA" id="ARBA00022741"/>
    </source>
</evidence>
<evidence type="ECO:0000256" key="10">
    <source>
        <dbReference type="ARBA" id="ARBA00023267"/>
    </source>
</evidence>
<dbReference type="GO" id="GO:0005739">
    <property type="term" value="C:mitochondrion"/>
    <property type="evidence" value="ECO:0007669"/>
    <property type="project" value="TreeGrafter"/>
</dbReference>
<keyword evidence="8" id="KW-0443">Lipid metabolism</keyword>
<dbReference type="PROSITE" id="PS00866">
    <property type="entry name" value="CPSASE_1"/>
    <property type="match status" value="1"/>
</dbReference>
<dbReference type="GO" id="GO:0005524">
    <property type="term" value="F:ATP binding"/>
    <property type="evidence" value="ECO:0007669"/>
    <property type="project" value="UniProtKB-UniRule"/>
</dbReference>
<evidence type="ECO:0000259" key="16">
    <source>
        <dbReference type="PROSITE" id="PS50968"/>
    </source>
</evidence>
<evidence type="ECO:0000256" key="1">
    <source>
        <dbReference type="ARBA" id="ARBA00001953"/>
    </source>
</evidence>
<dbReference type="InterPro" id="IPR011763">
    <property type="entry name" value="COA_CT_C"/>
</dbReference>
<dbReference type="InterPro" id="IPR034733">
    <property type="entry name" value="AcCoA_carboxyl_beta"/>
</dbReference>
<dbReference type="Gene3D" id="3.40.50.20">
    <property type="match status" value="1"/>
</dbReference>
<dbReference type="PROSITE" id="PS50989">
    <property type="entry name" value="COA_CT_CTER"/>
    <property type="match status" value="1"/>
</dbReference>
<dbReference type="SUPFAM" id="SSF52440">
    <property type="entry name" value="PreATP-grasp domain"/>
    <property type="match status" value="1"/>
</dbReference>
<dbReference type="Gene3D" id="3.90.1770.10">
    <property type="entry name" value="PreATP-grasp domain"/>
    <property type="match status" value="1"/>
</dbReference>
<evidence type="ECO:0000256" key="3">
    <source>
        <dbReference type="ARBA" id="ARBA00022516"/>
    </source>
</evidence>
<protein>
    <recommendedName>
        <fullName evidence="22">Acetyl-CoA carboxylase</fullName>
    </recommendedName>
</protein>
<dbReference type="GO" id="GO:0006633">
    <property type="term" value="P:fatty acid biosynthetic process"/>
    <property type="evidence" value="ECO:0007669"/>
    <property type="project" value="UniProtKB-KW"/>
</dbReference>
<dbReference type="PROSITE" id="PS50980">
    <property type="entry name" value="COA_CT_NTER"/>
    <property type="match status" value="1"/>
</dbReference>
<keyword evidence="3" id="KW-0444">Lipid biosynthesis</keyword>
<dbReference type="Gene3D" id="3.30.470.20">
    <property type="entry name" value="ATP-grasp fold, B domain"/>
    <property type="match status" value="1"/>
</dbReference>
<dbReference type="InterPro" id="IPR011761">
    <property type="entry name" value="ATP-grasp"/>
</dbReference>
<dbReference type="Pfam" id="PF00364">
    <property type="entry name" value="Biotin_lipoyl"/>
    <property type="match status" value="1"/>
</dbReference>
<feature type="domain" description="Lipoyl-binding" evidence="16">
    <location>
        <begin position="657"/>
        <end position="731"/>
    </location>
</feature>
<dbReference type="PANTHER" id="PTHR45728">
    <property type="entry name" value="ACETYL-COA CARBOXYLASE, ISOFORM A"/>
    <property type="match status" value="1"/>
</dbReference>
<dbReference type="InterPro" id="IPR029045">
    <property type="entry name" value="ClpP/crotonase-like_dom_sf"/>
</dbReference>
<dbReference type="SMART" id="SM00878">
    <property type="entry name" value="Biotin_carb_C"/>
    <property type="match status" value="1"/>
</dbReference>
<dbReference type="FunFam" id="3.30.470.20:FF:000005">
    <property type="entry name" value="Acetyl-CoA carboxylase 1"/>
    <property type="match status" value="1"/>
</dbReference>
<dbReference type="InterPro" id="IPR001882">
    <property type="entry name" value="Biotin_BS"/>
</dbReference>
<dbReference type="Pfam" id="PF00289">
    <property type="entry name" value="Biotin_carb_N"/>
    <property type="match status" value="1"/>
</dbReference>
<keyword evidence="7 14" id="KW-0067">ATP-binding</keyword>
<dbReference type="FunFam" id="3.40.50.20:FF:000005">
    <property type="entry name" value="acetyl-CoA carboxylase isoform X2"/>
    <property type="match status" value="1"/>
</dbReference>
<evidence type="ECO:0000256" key="15">
    <source>
        <dbReference type="SAM" id="MobiDB-lite"/>
    </source>
</evidence>
<organism evidence="21">
    <name type="scientific">Timema shepardi</name>
    <name type="common">Walking stick</name>
    <dbReference type="NCBI Taxonomy" id="629360"/>
    <lineage>
        <taxon>Eukaryota</taxon>
        <taxon>Metazoa</taxon>
        <taxon>Ecdysozoa</taxon>
        <taxon>Arthropoda</taxon>
        <taxon>Hexapoda</taxon>
        <taxon>Insecta</taxon>
        <taxon>Pterygota</taxon>
        <taxon>Neoptera</taxon>
        <taxon>Polyneoptera</taxon>
        <taxon>Phasmatodea</taxon>
        <taxon>Timematodea</taxon>
        <taxon>Timematoidea</taxon>
        <taxon>Timematidae</taxon>
        <taxon>Timema</taxon>
    </lineage>
</organism>
<dbReference type="SUPFAM" id="SSF51246">
    <property type="entry name" value="Rudiment single hybrid motif"/>
    <property type="match status" value="1"/>
</dbReference>
<evidence type="ECO:0000256" key="12">
    <source>
        <dbReference type="ARBA" id="ARBA00048065"/>
    </source>
</evidence>
<evidence type="ECO:0000259" key="18">
    <source>
        <dbReference type="PROSITE" id="PS50979"/>
    </source>
</evidence>
<evidence type="ECO:0000256" key="8">
    <source>
        <dbReference type="ARBA" id="ARBA00023098"/>
    </source>
</evidence>
<keyword evidence="9" id="KW-0275">Fatty acid biosynthesis</keyword>
<dbReference type="InterPro" id="IPR011053">
    <property type="entry name" value="Single_hybrid_motif"/>
</dbReference>
<keyword evidence="5 14" id="KW-0547">Nucleotide-binding</keyword>
<dbReference type="SUPFAM" id="SSF51230">
    <property type="entry name" value="Single hybrid motif"/>
    <property type="match status" value="1"/>
</dbReference>
<dbReference type="Pfam" id="PF02786">
    <property type="entry name" value="CPSase_L_D2"/>
    <property type="match status" value="1"/>
</dbReference>
<proteinExistence type="predicted"/>
<dbReference type="Pfam" id="PF01039">
    <property type="entry name" value="Carboxyl_trans"/>
    <property type="match status" value="2"/>
</dbReference>
<dbReference type="PROSITE" id="PS50968">
    <property type="entry name" value="BIOTINYL_LIPOYL"/>
    <property type="match status" value="1"/>
</dbReference>
<evidence type="ECO:0000256" key="11">
    <source>
        <dbReference type="ARBA" id="ARBA00023268"/>
    </source>
</evidence>
<dbReference type="EMBL" id="OC001574">
    <property type="protein sequence ID" value="CAD7260234.1"/>
    <property type="molecule type" value="Genomic_DNA"/>
</dbReference>
<dbReference type="Gene3D" id="2.40.50.100">
    <property type="match status" value="1"/>
</dbReference>
<dbReference type="Pfam" id="PF08326">
    <property type="entry name" value="ACC_central"/>
    <property type="match status" value="1"/>
</dbReference>
<evidence type="ECO:0000256" key="2">
    <source>
        <dbReference type="ARBA" id="ARBA00004956"/>
    </source>
</evidence>
<feature type="domain" description="CoA carboxyltransferase N-terminal" evidence="19">
    <location>
        <begin position="1452"/>
        <end position="1946"/>
    </location>
</feature>
<dbReference type="InterPro" id="IPR005481">
    <property type="entry name" value="BC-like_N"/>
</dbReference>
<dbReference type="InterPro" id="IPR049076">
    <property type="entry name" value="ACCA"/>
</dbReference>
<evidence type="ECO:0000259" key="20">
    <source>
        <dbReference type="PROSITE" id="PS50989"/>
    </source>
</evidence>
<dbReference type="InterPro" id="IPR011054">
    <property type="entry name" value="Rudment_hybrid_motif"/>
</dbReference>
<dbReference type="GO" id="GO:0003989">
    <property type="term" value="F:acetyl-CoA carboxylase activity"/>
    <property type="evidence" value="ECO:0007669"/>
    <property type="project" value="UniProtKB-EC"/>
</dbReference>
<dbReference type="InterPro" id="IPR049074">
    <property type="entry name" value="ACCA_BT"/>
</dbReference>
<dbReference type="InterPro" id="IPR013815">
    <property type="entry name" value="ATP_grasp_subdomain_1"/>
</dbReference>
<dbReference type="InterPro" id="IPR005482">
    <property type="entry name" value="Biotin_COase_C"/>
</dbReference>
<comment type="catalytic activity">
    <reaction evidence="13">
        <text>N(6)-biotinyl-L-lysyl-[protein] + hydrogencarbonate + ATP = N(6)-carboxybiotinyl-L-lysyl-[protein] + ADP + phosphate + H(+)</text>
        <dbReference type="Rhea" id="RHEA:13501"/>
        <dbReference type="Rhea" id="RHEA-COMP:10505"/>
        <dbReference type="Rhea" id="RHEA-COMP:10506"/>
        <dbReference type="ChEBI" id="CHEBI:15378"/>
        <dbReference type="ChEBI" id="CHEBI:17544"/>
        <dbReference type="ChEBI" id="CHEBI:30616"/>
        <dbReference type="ChEBI" id="CHEBI:43474"/>
        <dbReference type="ChEBI" id="CHEBI:83144"/>
        <dbReference type="ChEBI" id="CHEBI:83145"/>
        <dbReference type="ChEBI" id="CHEBI:456216"/>
        <dbReference type="EC" id="6.3.4.14"/>
    </reaction>
</comment>
<dbReference type="Gene3D" id="3.90.226.10">
    <property type="entry name" value="2-enoyl-CoA Hydratase, Chain A, domain 1"/>
    <property type="match status" value="3"/>
</dbReference>
<name>A0A7R9ATY8_TIMSH</name>
<dbReference type="Gene3D" id="3.30.1490.20">
    <property type="entry name" value="ATP-grasp fold, A domain"/>
    <property type="match status" value="1"/>
</dbReference>
<dbReference type="SUPFAM" id="SSF56059">
    <property type="entry name" value="Glutathione synthetase ATP-binding domain-like"/>
    <property type="match status" value="1"/>
</dbReference>
<evidence type="ECO:0000256" key="6">
    <source>
        <dbReference type="ARBA" id="ARBA00022832"/>
    </source>
</evidence>
<keyword evidence="11" id="KW-0511">Multifunctional enzyme</keyword>
<comment type="catalytic activity">
    <reaction evidence="12">
        <text>hydrogencarbonate + acetyl-CoA + ATP = malonyl-CoA + ADP + phosphate + H(+)</text>
        <dbReference type="Rhea" id="RHEA:11308"/>
        <dbReference type="ChEBI" id="CHEBI:15378"/>
        <dbReference type="ChEBI" id="CHEBI:17544"/>
        <dbReference type="ChEBI" id="CHEBI:30616"/>
        <dbReference type="ChEBI" id="CHEBI:43474"/>
        <dbReference type="ChEBI" id="CHEBI:57288"/>
        <dbReference type="ChEBI" id="CHEBI:57384"/>
        <dbReference type="ChEBI" id="CHEBI:456216"/>
        <dbReference type="EC" id="6.4.1.2"/>
    </reaction>
</comment>
<evidence type="ECO:0000259" key="17">
    <source>
        <dbReference type="PROSITE" id="PS50975"/>
    </source>
</evidence>
<dbReference type="FunFam" id="3.90.226.10:FF:000010">
    <property type="entry name" value="acetyl-CoA carboxylase isoform X2"/>
    <property type="match status" value="1"/>
</dbReference>
<dbReference type="InterPro" id="IPR011762">
    <property type="entry name" value="COA_CT_N"/>
</dbReference>
<keyword evidence="10" id="KW-0092">Biotin</keyword>
<evidence type="ECO:0000259" key="19">
    <source>
        <dbReference type="PROSITE" id="PS50980"/>
    </source>
</evidence>
<dbReference type="GO" id="GO:0046872">
    <property type="term" value="F:metal ion binding"/>
    <property type="evidence" value="ECO:0007669"/>
    <property type="project" value="InterPro"/>
</dbReference>
<dbReference type="FunFam" id="2.40.50.100:FF:000005">
    <property type="entry name" value="Acetyl-CoA carboxylase 1"/>
    <property type="match status" value="1"/>
</dbReference>
<gene>
    <name evidence="21" type="ORF">TSIB3V08_LOCUS4417</name>
</gene>
<reference evidence="21" key="1">
    <citation type="submission" date="2020-11" db="EMBL/GenBank/DDBJ databases">
        <authorList>
            <person name="Tran Van P."/>
        </authorList>
    </citation>
    <scope>NUCLEOTIDE SEQUENCE</scope>
</reference>
<dbReference type="CDD" id="cd06850">
    <property type="entry name" value="biotinyl_domain"/>
    <property type="match status" value="1"/>
</dbReference>
<dbReference type="InterPro" id="IPR005479">
    <property type="entry name" value="CPAse_ATP-bd"/>
</dbReference>
<evidence type="ECO:0000313" key="21">
    <source>
        <dbReference type="EMBL" id="CAD7260234.1"/>
    </source>
</evidence>
<evidence type="ECO:0000256" key="13">
    <source>
        <dbReference type="ARBA" id="ARBA00048600"/>
    </source>
</evidence>
<dbReference type="Pfam" id="PF02785">
    <property type="entry name" value="Biotin_carb_C"/>
    <property type="match status" value="1"/>
</dbReference>
<evidence type="ECO:0000256" key="9">
    <source>
        <dbReference type="ARBA" id="ARBA00023160"/>
    </source>
</evidence>
<evidence type="ECO:0000256" key="4">
    <source>
        <dbReference type="ARBA" id="ARBA00022598"/>
    </source>
</evidence>
<dbReference type="InterPro" id="IPR013537">
    <property type="entry name" value="AcCoA_COase_cen"/>
</dbReference>
<feature type="region of interest" description="Disordered" evidence="15">
    <location>
        <begin position="1073"/>
        <end position="1095"/>
    </location>
</feature>
<evidence type="ECO:0000256" key="7">
    <source>
        <dbReference type="ARBA" id="ARBA00022840"/>
    </source>
</evidence>
<dbReference type="InterPro" id="IPR016185">
    <property type="entry name" value="PreATP-grasp_dom_sf"/>
</dbReference>
<dbReference type="GO" id="GO:0004075">
    <property type="term" value="F:biotin carboxylase activity"/>
    <property type="evidence" value="ECO:0007669"/>
    <property type="project" value="UniProtKB-EC"/>
</dbReference>
<dbReference type="PANTHER" id="PTHR45728:SF3">
    <property type="entry name" value="ACETYL-COA CARBOXYLASE"/>
    <property type="match status" value="1"/>
</dbReference>
<dbReference type="FunFam" id="3.90.1770.10:FF:000001">
    <property type="entry name" value="acetyl-CoA carboxylase 1"/>
    <property type="match status" value="1"/>
</dbReference>
<feature type="domain" description="ATP-grasp" evidence="17">
    <location>
        <begin position="164"/>
        <end position="378"/>
    </location>
</feature>
<dbReference type="PROSITE" id="PS00188">
    <property type="entry name" value="BIOTIN"/>
    <property type="match status" value="1"/>
</dbReference>
<dbReference type="PROSITE" id="PS00867">
    <property type="entry name" value="CPSASE_2"/>
    <property type="match status" value="1"/>
</dbReference>
<dbReference type="SUPFAM" id="SSF52096">
    <property type="entry name" value="ClpP/crotonase"/>
    <property type="match status" value="3"/>
</dbReference>
<comment type="pathway">
    <text evidence="2">Lipid metabolism; malonyl-CoA biosynthesis; malonyl-CoA from acetyl-CoA: step 1/1.</text>
</comment>
<keyword evidence="6" id="KW-0276">Fatty acid metabolism</keyword>
<dbReference type="PROSITE" id="PS50975">
    <property type="entry name" value="ATP_GRASP"/>
    <property type="match status" value="1"/>
</dbReference>
<dbReference type="GO" id="GO:2001295">
    <property type="term" value="P:malonyl-CoA biosynthetic process"/>
    <property type="evidence" value="ECO:0007669"/>
    <property type="project" value="UniProtKB-UniPathway"/>
</dbReference>
<dbReference type="InterPro" id="IPR011764">
    <property type="entry name" value="Biotin_carboxylation_dom"/>
</dbReference>
<feature type="domain" description="CoA carboxyltransferase C-terminal" evidence="20">
    <location>
        <begin position="1950"/>
        <end position="2231"/>
    </location>
</feature>
<sequence>MSQGTVMAHSRFQEKDFTVGTPEEFVRRFGGSKVINKVLIANNGIAAVKCMRSIRRWSYELFKNERAIRFIAMVTPEDLKANAEYLKMADHYVPVPGGSNNNNYANVELILDIAVRTQAQAVWAGWGHASENPKLPELLHKSHIAFIGPPDRAMWALGDKIASSIVAQTANIPTLPWSGSDLKAHYSGKKIKISSELYKKGCISSIEDGLIAAQKIGFPVMIKASEGGGGKGIRKVEGPEEFPNLFRQVQSEVPGSPIFIMKLARCARHLEVQLLADQYGNAISLFGRDCSIQRRHQKIIEEAPAVIARQEVFEDMERAAVRLAKMVGYVSAGTVEYLYDTDGNYYFLELNPRLQVEHPCTEMVADVNLPAAQLQIAMGLPLHRIKDIRLLYGETPWGENVIDFDTPRHKPQPWGHVIAARITSENPDEGFKPSSGTVQELNFRSSKNVWGYFSVGASGGLHEFADSQFGHCFSWGENREQARENLVIALKELSIRGDFRTTVEYLIKLLETPTFQDNLIDTAWLDALIAERMQAEKPDILLGVMCGALHIADSTILSAFQNFQTSLEKGQIQGCNALVNFVNVELINDGYKYNVHATKSGPNTYFLVMNGSYKELEVHRMSDGGILLSVDGSSFTTYMREEVDRYRIVIGNQTCIFEKENDPSLLRSLSAGKLVNYLVEDGGHVNAGQPYAEIEVMKMVMTLTANESGTLFYVKRPGAVLDAGSLIAHLELDDASLVTRAQEYKDKFPEFETSGPPIPEKLNHLVASYKVMLDNILAGYCLPDPYHLARMREVVEKFMASLRDPSLPLLELQEVIASMSGRIPISVEKKIRKLMSLYERNITSVLAQFPSQQIACVIDSHAANLQRRADRDVFFLTTQSIVQLVQRYRNGIRGRMKTAVYELLNQYYEVESQFQHAVELNTTSALANYTIEAGSYDKCVTGIRERNKDDMAAVTATIFSHAQVLIAAHQPAYELRHNQMESIFLSAVDMYGHDFHPENLQKLIMSETSIFDILHDFFYHSNKAVCNASLEVYVRRAYISYELTCLQLMDMSGEISLVQYQFLLPKSHPNRIPLNKCSEPSDPPKSEPQPTGQIESCHRTGCMAAFESFEQFEQYADEMMDMLEEFSIPATMVSPKVLEALESGSESRLSTSINISMSLGEGRPAQDDVHQLKEPIHIMNIAVKDKNDTEDSVLSKIFGDFCTKRQEELTKRGVRRITFLVLVRRQFPKFFTYRCRNNYAEDRIYRHLEPAMAFQLELNRMRTYDLEALPTSDQKMHLYLGKAKVAKGQPVTDYRFFIRSIIRHSDLITKEASFEYLQNEGERALLEAMDELEVAFSHPDSKRTDCNHIFLNFVPTVIMDPVKIEESVTNMVMRYGPRLWKLRVLQAELKMTIRQIPNSETSSVRLCLANDSGYSLDLCLYKEVTDPKTGVIKFEAYGPKQGAMHGLPISIPYMTKDYLQQKRFQAQSVGTTYVYDIPDMFRQVLERLWKEHSEQRGPDQVKIPPKLVDTIELVLDGGNLIEQKRLPGENNIGMIAWRMTLYTPEYADGRQIVVIANDITFLIGSFGPLEDLLFCRASELSRSLQIPRIYIAANSGARIGLAEEIKHLFRVAWEDSEEPDKGFKYLYLTTEDFTKVSAMNSVRAILIEDEGEPRYKITDIIGSAYDGLMCVIDLFPCACDELICVIDLFPSACDGLMCVIDLFPSTYDELICVIDLFPSAYDGLMCVIDLFPSACDELICVIDLFPSACDELICVIDLFPSAYDGLICVIDLFPSAYDGLMCVIDLFPSAYDGLICVIDLFLIDYMVSELKGTKDEIVCKEDGLGVENLQAAGMIAGETSQAYKEVVTISMVSCRAIGIGSYLVRLGQRVIQIENSHIILTGYSALNKLLGREVYASNNQLGGTQIMYNNGITHKTEPRDLDGIHTILKWLSYIPKDKLSPVPVIEPLDPVDREVQYMPTKTPYNPRWMLGGRPSPSNPEEWEKGFFDHDSFEEIMQLWAQTVVVGRARLGGIPVGVIAVETRTVELTLPADPANLDSEAKTLSQAGQVWFPDSAYKTAQAIQDFSREDLPLIIFANWRGFSGGMKDMYEQIMKFGAYIVDGLREYNQPIIIYIPPNGELRGGAWAVVDPTINPRHMEMYADPESRGGVLEPEGIVEIKFRTKDLLKVIHRIDPVVISLTEKLNSVNEPSETKASIELSIKERESFLLPMYHQVAVHFADLHDTPERMQEKGVIQVNPTESLIALWNKSTMSVQLSFKRSMRRDKTVMSHKLLHAYNHLTHSAAASGSCSFPCAILASCPLPSSSRLPDSTWEIPPLSQEGLRNTRTTNGHRFDTNHNDHDKQVVLELYEPPPKVGILPSFIVMGNLNAHFGAELKGYKEILGTDGRGSRNGEVKKLSELYKRKYMAYLWENNEAVVSWLLEQQQETPGRSVLARNLTAVKKDAIIQQIKSSLELANALVVFRSTAEDGEIEVRISKCPEVSLDAIVEIIQHLTPHQRAEALRTLSHVESISNPAEQSTP</sequence>
<dbReference type="UniPathway" id="UPA00655">
    <property type="reaction ID" value="UER00711"/>
</dbReference>
<accession>A0A7R9ATY8</accession>
<dbReference type="Pfam" id="PF21385">
    <property type="entry name" value="ACCA_BT"/>
    <property type="match status" value="1"/>
</dbReference>
<feature type="domain" description="Biotin carboxylation" evidence="18">
    <location>
        <begin position="34"/>
        <end position="530"/>
    </location>
</feature>
<dbReference type="FunFam" id="3.30.1490.20:FF:000003">
    <property type="entry name" value="acetyl-CoA carboxylase isoform X1"/>
    <property type="match status" value="1"/>
</dbReference>